<dbReference type="GeneID" id="18823653"/>
<dbReference type="RefSeq" id="XP_007328344.1">
    <property type="nucleotide sequence ID" value="XM_007328282.1"/>
</dbReference>
<dbReference type="GO" id="GO:0006511">
    <property type="term" value="P:ubiquitin-dependent protein catabolic process"/>
    <property type="evidence" value="ECO:0007669"/>
    <property type="project" value="UniProtKB-UniRule"/>
</dbReference>
<feature type="site" description="Transition state stabilizer" evidence="7">
    <location>
        <position position="97"/>
    </location>
</feature>
<sequence>MASESAQHRKIYIPLESDPEIFTTLIHKLGVDPKLSIQDVFSLDDESLIAMTPRPVFALIFTLFMTEKYSKWRDEDEKPRAVYNGYGDSEDTIWFEQTIRNACGFYGILHSVSNGPAADHILPNTPLDNLLRKAIPLDRDARALVLEDSQEIEEAYRVAALQGGTAPPAIGEEVEYHYITFVPNKENNKVYLMDGCRKGPVDTGVGLTPGEDFLPKALGIVKDAVSHIDGGVHFNLMALVEG</sequence>
<dbReference type="AlphaFoldDB" id="K5WYZ1"/>
<evidence type="ECO:0000256" key="3">
    <source>
        <dbReference type="ARBA" id="ARBA00022670"/>
    </source>
</evidence>
<dbReference type="KEGG" id="abp:AGABI1DRAFT112470"/>
<keyword evidence="6 7" id="KW-0788">Thiol protease</keyword>
<dbReference type="InterPro" id="IPR038765">
    <property type="entry name" value="Papain-like_cys_pep_sf"/>
</dbReference>
<evidence type="ECO:0000256" key="4">
    <source>
        <dbReference type="ARBA" id="ARBA00022786"/>
    </source>
</evidence>
<dbReference type="STRING" id="597362.K5WYZ1"/>
<evidence type="ECO:0000256" key="2">
    <source>
        <dbReference type="ARBA" id="ARBA00009326"/>
    </source>
</evidence>
<dbReference type="GO" id="GO:0004843">
    <property type="term" value="F:cysteine-type deubiquitinase activity"/>
    <property type="evidence" value="ECO:0007669"/>
    <property type="project" value="UniProtKB-UniRule"/>
</dbReference>
<dbReference type="OMA" id="QLSTIMG"/>
<dbReference type="SUPFAM" id="SSF54001">
    <property type="entry name" value="Cysteine proteinases"/>
    <property type="match status" value="1"/>
</dbReference>
<keyword evidence="4 7" id="KW-0833">Ubl conjugation pathway</keyword>
<dbReference type="PANTHER" id="PTHR10589">
    <property type="entry name" value="UBIQUITIN CARBOXYL-TERMINAL HYDROLASE"/>
    <property type="match status" value="1"/>
</dbReference>
<dbReference type="Gene3D" id="3.40.532.10">
    <property type="entry name" value="Peptidase C12, ubiquitin carboxyl-terminal hydrolase"/>
    <property type="match status" value="1"/>
</dbReference>
<reference evidence="11" key="1">
    <citation type="journal article" date="2012" name="Proc. Natl. Acad. Sci. U.S.A.">
        <title>Genome sequence of the button mushroom Agaricus bisporus reveals mechanisms governing adaptation to a humic-rich ecological niche.</title>
        <authorList>
            <person name="Morin E."/>
            <person name="Kohler A."/>
            <person name="Baker A.R."/>
            <person name="Foulongne-Oriol M."/>
            <person name="Lombard V."/>
            <person name="Nagy L.G."/>
            <person name="Ohm R.A."/>
            <person name="Patyshakuliyeva A."/>
            <person name="Brun A."/>
            <person name="Aerts A.L."/>
            <person name="Bailey A.M."/>
            <person name="Billette C."/>
            <person name="Coutinho P.M."/>
            <person name="Deakin G."/>
            <person name="Doddapaneni H."/>
            <person name="Floudas D."/>
            <person name="Grimwood J."/>
            <person name="Hilden K."/>
            <person name="Kuees U."/>
            <person name="LaButti K.M."/>
            <person name="Lapidus A."/>
            <person name="Lindquist E.A."/>
            <person name="Lucas S.M."/>
            <person name="Murat C."/>
            <person name="Riley R.W."/>
            <person name="Salamov A.A."/>
            <person name="Schmutz J."/>
            <person name="Subramanian V."/>
            <person name="Woesten H.A.B."/>
            <person name="Xu J."/>
            <person name="Eastwood D.C."/>
            <person name="Foster G.D."/>
            <person name="Sonnenberg A.S."/>
            <person name="Cullen D."/>
            <person name="de Vries R.P."/>
            <person name="Lundell T."/>
            <person name="Hibbett D.S."/>
            <person name="Henrissat B."/>
            <person name="Burton K.S."/>
            <person name="Kerrigan R.W."/>
            <person name="Challen M.P."/>
            <person name="Grigoriev I.V."/>
            <person name="Martin F."/>
        </authorList>
    </citation>
    <scope>NUCLEOTIDE SEQUENCE [LARGE SCALE GENOMIC DNA]</scope>
    <source>
        <strain evidence="11">JB137-S8 / ATCC MYA-4627 / FGSC 10392</strain>
    </source>
</reference>
<dbReference type="PRINTS" id="PR00707">
    <property type="entry name" value="UBCTHYDRLASE"/>
</dbReference>
<proteinExistence type="inferred from homology"/>
<feature type="active site" description="Proton donor" evidence="7">
    <location>
        <position position="177"/>
    </location>
</feature>
<name>K5WYZ1_AGABU</name>
<keyword evidence="3 7" id="KW-0645">Protease</keyword>
<dbReference type="EMBL" id="JH971388">
    <property type="protein sequence ID" value="EKM80726.1"/>
    <property type="molecule type" value="Genomic_DNA"/>
</dbReference>
<evidence type="ECO:0000313" key="11">
    <source>
        <dbReference type="Proteomes" id="UP000008493"/>
    </source>
</evidence>
<dbReference type="GO" id="GO:0005737">
    <property type="term" value="C:cytoplasm"/>
    <property type="evidence" value="ECO:0007669"/>
    <property type="project" value="TreeGrafter"/>
</dbReference>
<dbReference type="PROSITE" id="PS52048">
    <property type="entry name" value="UCH_DOMAIN"/>
    <property type="match status" value="1"/>
</dbReference>
<evidence type="ECO:0000256" key="1">
    <source>
        <dbReference type="ARBA" id="ARBA00000707"/>
    </source>
</evidence>
<feature type="domain" description="UCH catalytic" evidence="9">
    <location>
        <begin position="11"/>
        <end position="241"/>
    </location>
</feature>
<comment type="similarity">
    <text evidence="2 7 8">Belongs to the peptidase C12 family.</text>
</comment>
<feature type="active site" description="Nucleophile" evidence="7">
    <location>
        <position position="103"/>
    </location>
</feature>
<dbReference type="MEROPS" id="C12.002"/>
<evidence type="ECO:0000256" key="6">
    <source>
        <dbReference type="ARBA" id="ARBA00022807"/>
    </source>
</evidence>
<dbReference type="CDD" id="cd09616">
    <property type="entry name" value="Peptidase_C12_UCH_L1_L3"/>
    <property type="match status" value="1"/>
</dbReference>
<dbReference type="GO" id="GO:0016579">
    <property type="term" value="P:protein deubiquitination"/>
    <property type="evidence" value="ECO:0007669"/>
    <property type="project" value="TreeGrafter"/>
</dbReference>
<keyword evidence="11" id="KW-1185">Reference proteome</keyword>
<keyword evidence="5 7" id="KW-0378">Hydrolase</keyword>
<dbReference type="InterPro" id="IPR057254">
    <property type="entry name" value="UCH_AS"/>
</dbReference>
<dbReference type="Pfam" id="PF01088">
    <property type="entry name" value="Peptidase_C12"/>
    <property type="match status" value="1"/>
</dbReference>
<dbReference type="InterPro" id="IPR036959">
    <property type="entry name" value="Peptidase_C12_UCH_sf"/>
</dbReference>
<dbReference type="Proteomes" id="UP000008493">
    <property type="component" value="Unassembled WGS sequence"/>
</dbReference>
<dbReference type="EC" id="3.4.19.12" evidence="8"/>
<dbReference type="InParanoid" id="K5WYZ1"/>
<organism evidence="10 11">
    <name type="scientific">Agaricus bisporus var. burnettii (strain JB137-S8 / ATCC MYA-4627 / FGSC 10392)</name>
    <name type="common">White button mushroom</name>
    <dbReference type="NCBI Taxonomy" id="597362"/>
    <lineage>
        <taxon>Eukaryota</taxon>
        <taxon>Fungi</taxon>
        <taxon>Dikarya</taxon>
        <taxon>Basidiomycota</taxon>
        <taxon>Agaricomycotina</taxon>
        <taxon>Agaricomycetes</taxon>
        <taxon>Agaricomycetidae</taxon>
        <taxon>Agaricales</taxon>
        <taxon>Agaricineae</taxon>
        <taxon>Agaricaceae</taxon>
        <taxon>Agaricus</taxon>
    </lineage>
</organism>
<accession>K5WYZ1</accession>
<evidence type="ECO:0000256" key="5">
    <source>
        <dbReference type="ARBA" id="ARBA00022801"/>
    </source>
</evidence>
<dbReference type="FunCoup" id="K5WYZ1">
    <property type="interactions" value="384"/>
</dbReference>
<evidence type="ECO:0000256" key="8">
    <source>
        <dbReference type="RuleBase" id="RU361215"/>
    </source>
</evidence>
<dbReference type="HOGENOM" id="CLU_054406_0_2_1"/>
<dbReference type="PANTHER" id="PTHR10589:SF17">
    <property type="entry name" value="UBIQUITIN CARBOXYL-TERMINAL HYDROLASE"/>
    <property type="match status" value="1"/>
</dbReference>
<dbReference type="eggNOG" id="KOG1415">
    <property type="taxonomic scope" value="Eukaryota"/>
</dbReference>
<evidence type="ECO:0000259" key="9">
    <source>
        <dbReference type="PROSITE" id="PS52048"/>
    </source>
</evidence>
<gene>
    <name evidence="10" type="ORF">AGABI1DRAFT_112470</name>
</gene>
<dbReference type="OrthoDB" id="427186at2759"/>
<protein>
    <recommendedName>
        <fullName evidence="8">Ubiquitin carboxyl-terminal hydrolase</fullName>
        <ecNumber evidence="8">3.4.19.12</ecNumber>
    </recommendedName>
</protein>
<feature type="site" description="Important for enzyme activity" evidence="7">
    <location>
        <position position="194"/>
    </location>
</feature>
<comment type="catalytic activity">
    <reaction evidence="1 7 8">
        <text>Thiol-dependent hydrolysis of ester, thioester, amide, peptide and isopeptide bonds formed by the C-terminal Gly of ubiquitin (a 76-residue protein attached to proteins as an intracellular targeting signal).</text>
        <dbReference type="EC" id="3.4.19.12"/>
    </reaction>
</comment>
<dbReference type="PROSITE" id="PS00140">
    <property type="entry name" value="UCH_1"/>
    <property type="match status" value="1"/>
</dbReference>
<evidence type="ECO:0000256" key="7">
    <source>
        <dbReference type="PROSITE-ProRule" id="PRU01393"/>
    </source>
</evidence>
<dbReference type="InterPro" id="IPR001578">
    <property type="entry name" value="Peptidase_C12_UCH"/>
</dbReference>
<evidence type="ECO:0000313" key="10">
    <source>
        <dbReference type="EMBL" id="EKM80726.1"/>
    </source>
</evidence>